<feature type="compositionally biased region" description="Polar residues" evidence="1">
    <location>
        <begin position="120"/>
        <end position="130"/>
    </location>
</feature>
<dbReference type="AlphaFoldDB" id="A0A1X0R608"/>
<evidence type="ECO:0000313" key="2">
    <source>
        <dbReference type="EMBL" id="ORE07475.1"/>
    </source>
</evidence>
<organism evidence="2">
    <name type="scientific">Rhizopus microsporus var. microsporus</name>
    <dbReference type="NCBI Taxonomy" id="86635"/>
    <lineage>
        <taxon>Eukaryota</taxon>
        <taxon>Fungi</taxon>
        <taxon>Fungi incertae sedis</taxon>
        <taxon>Mucoromycota</taxon>
        <taxon>Mucoromycotina</taxon>
        <taxon>Mucoromycetes</taxon>
        <taxon>Mucorales</taxon>
        <taxon>Mucorineae</taxon>
        <taxon>Rhizopodaceae</taxon>
        <taxon>Rhizopus</taxon>
    </lineage>
</organism>
<dbReference type="OrthoDB" id="5545891at2759"/>
<feature type="region of interest" description="Disordered" evidence="1">
    <location>
        <begin position="108"/>
        <end position="158"/>
    </location>
</feature>
<dbReference type="VEuPathDB" id="FungiDB:BCV72DRAFT_226562"/>
<sequence length="158" mass="17665">MPTQLYDIQYHISGLTRPIDWFAYQLVHSQWGLDTTRQRFLEFVKAIHELLSDLVSHITKQRTSNMFRGISSFCGPPSDELQSYLLDPRDIVDHIELAQAVQASIRRRSRPRSNRVISPQSSSTAASNISFGGLTSSGNTTPSNTTTDNTSIVHSKSA</sequence>
<gene>
    <name evidence="2" type="ORF">BCV72DRAFT_226562</name>
</gene>
<dbReference type="Proteomes" id="UP000242414">
    <property type="component" value="Unassembled WGS sequence"/>
</dbReference>
<dbReference type="EMBL" id="KV921903">
    <property type="protein sequence ID" value="ORE07475.1"/>
    <property type="molecule type" value="Genomic_DNA"/>
</dbReference>
<evidence type="ECO:0000256" key="1">
    <source>
        <dbReference type="SAM" id="MobiDB-lite"/>
    </source>
</evidence>
<feature type="compositionally biased region" description="Low complexity" evidence="1">
    <location>
        <begin position="132"/>
        <end position="151"/>
    </location>
</feature>
<proteinExistence type="predicted"/>
<name>A0A1X0R608_RHIZD</name>
<accession>A0A1X0R608</accession>
<protein>
    <submittedName>
        <fullName evidence="2">Uncharacterized protein</fullName>
    </submittedName>
</protein>
<reference evidence="2" key="1">
    <citation type="journal article" date="2016" name="Proc. Natl. Acad. Sci. U.S.A.">
        <title>Lipid metabolic changes in an early divergent fungus govern the establishment of a mutualistic symbiosis with endobacteria.</title>
        <authorList>
            <person name="Lastovetsky O.A."/>
            <person name="Gaspar M.L."/>
            <person name="Mondo S.J."/>
            <person name="LaButti K.M."/>
            <person name="Sandor L."/>
            <person name="Grigoriev I.V."/>
            <person name="Henry S.A."/>
            <person name="Pawlowska T.E."/>
        </authorList>
    </citation>
    <scope>NUCLEOTIDE SEQUENCE [LARGE SCALE GENOMIC DNA]</scope>
    <source>
        <strain evidence="2">ATCC 52814</strain>
    </source>
</reference>